<dbReference type="EMBL" id="JBEAFC010000007">
    <property type="protein sequence ID" value="KAL1551102.1"/>
    <property type="molecule type" value="Genomic_DNA"/>
</dbReference>
<reference evidence="2 3" key="1">
    <citation type="submission" date="2024-06" db="EMBL/GenBank/DDBJ databases">
        <title>A chromosome level genome sequence of Diviner's sage (Salvia divinorum).</title>
        <authorList>
            <person name="Ford S.A."/>
            <person name="Ro D.-K."/>
            <person name="Ness R.W."/>
            <person name="Phillips M.A."/>
        </authorList>
    </citation>
    <scope>NUCLEOTIDE SEQUENCE [LARGE SCALE GENOMIC DNA]</scope>
    <source>
        <strain evidence="2">SAF-2024a</strain>
        <tissue evidence="2">Leaf</tissue>
    </source>
</reference>
<dbReference type="PANTHER" id="PTHR35098">
    <property type="entry name" value="EXPRESSED PROTEIN"/>
    <property type="match status" value="1"/>
</dbReference>
<evidence type="ECO:0000256" key="1">
    <source>
        <dbReference type="SAM" id="MobiDB-lite"/>
    </source>
</evidence>
<feature type="region of interest" description="Disordered" evidence="1">
    <location>
        <begin position="93"/>
        <end position="161"/>
    </location>
</feature>
<proteinExistence type="predicted"/>
<dbReference type="InterPro" id="IPR040294">
    <property type="entry name" value="Nodulin-rel_1/2"/>
</dbReference>
<gene>
    <name evidence="2" type="ORF">AAHA92_18984</name>
</gene>
<organism evidence="2 3">
    <name type="scientific">Salvia divinorum</name>
    <name type="common">Maria pastora</name>
    <name type="synonym">Diviner's sage</name>
    <dbReference type="NCBI Taxonomy" id="28513"/>
    <lineage>
        <taxon>Eukaryota</taxon>
        <taxon>Viridiplantae</taxon>
        <taxon>Streptophyta</taxon>
        <taxon>Embryophyta</taxon>
        <taxon>Tracheophyta</taxon>
        <taxon>Spermatophyta</taxon>
        <taxon>Magnoliopsida</taxon>
        <taxon>eudicotyledons</taxon>
        <taxon>Gunneridae</taxon>
        <taxon>Pentapetalae</taxon>
        <taxon>asterids</taxon>
        <taxon>lamiids</taxon>
        <taxon>Lamiales</taxon>
        <taxon>Lamiaceae</taxon>
        <taxon>Nepetoideae</taxon>
        <taxon>Mentheae</taxon>
        <taxon>Salviinae</taxon>
        <taxon>Salvia</taxon>
        <taxon>Salvia subgen. Calosphace</taxon>
    </lineage>
</organism>
<evidence type="ECO:0000313" key="2">
    <source>
        <dbReference type="EMBL" id="KAL1551102.1"/>
    </source>
</evidence>
<evidence type="ECO:0000313" key="3">
    <source>
        <dbReference type="Proteomes" id="UP001567538"/>
    </source>
</evidence>
<sequence length="191" mass="19416">MDFLSGLAKGGDSKTQPGGEEKSSTTDLFSDAKVVAEAARAQFSNEPDKCDKTKAAGSAAELLDAASQYGKLDSTQGIGKYVDQAEGYLRQYGAPKSTPAAAEDKPASNYHAAEAEDKPASNTHAAEAEIPSGGDVKKAVESGEAGDYVKKAEESGEAGGYAKKAEELLGGAGEKSGAEGLLKAAGGFFGK</sequence>
<name>A0ABD1H4A1_SALDI</name>
<protein>
    <submittedName>
        <fullName evidence="2">Nodulin-related protein 1-like</fullName>
    </submittedName>
</protein>
<comment type="caution">
    <text evidence="2">The sequence shown here is derived from an EMBL/GenBank/DDBJ whole genome shotgun (WGS) entry which is preliminary data.</text>
</comment>
<dbReference type="AlphaFoldDB" id="A0ABD1H4A1"/>
<dbReference type="Proteomes" id="UP001567538">
    <property type="component" value="Unassembled WGS sequence"/>
</dbReference>
<keyword evidence="3" id="KW-1185">Reference proteome</keyword>
<dbReference type="PANTHER" id="PTHR35098:SF1">
    <property type="entry name" value="NODULIN-RELATED PROTEIN 2"/>
    <property type="match status" value="1"/>
</dbReference>
<feature type="compositionally biased region" description="Basic and acidic residues" evidence="1">
    <location>
        <begin position="135"/>
        <end position="154"/>
    </location>
</feature>
<accession>A0ABD1H4A1</accession>
<feature type="region of interest" description="Disordered" evidence="1">
    <location>
        <begin position="1"/>
        <end position="31"/>
    </location>
</feature>